<dbReference type="EMBL" id="OX465080">
    <property type="protein sequence ID" value="CAI9280353.1"/>
    <property type="molecule type" value="Genomic_DNA"/>
</dbReference>
<sequence>MAALDHKPPIDTTQSRWKGKGNKDNRVLVKFRTTSDSATITTLSTLAKPLQAITTWATAHILRKRHTTIITTHTVKREKAKTHTQGKGKGHQPQTNSPGGEGHDSNSITTPETSKIVNTNTKRGWVSLSIPICLRTTKA</sequence>
<accession>A0AA35YUQ0</accession>
<evidence type="ECO:0000313" key="2">
    <source>
        <dbReference type="EMBL" id="CAI9280353.1"/>
    </source>
</evidence>
<proteinExistence type="predicted"/>
<feature type="region of interest" description="Disordered" evidence="1">
    <location>
        <begin position="71"/>
        <end position="116"/>
    </location>
</feature>
<name>A0AA35YUQ0_LACSI</name>
<feature type="compositionally biased region" description="Basic residues" evidence="1">
    <location>
        <begin position="74"/>
        <end position="90"/>
    </location>
</feature>
<evidence type="ECO:0000256" key="1">
    <source>
        <dbReference type="SAM" id="MobiDB-lite"/>
    </source>
</evidence>
<keyword evidence="3" id="KW-1185">Reference proteome</keyword>
<organism evidence="2 3">
    <name type="scientific">Lactuca saligna</name>
    <name type="common">Willowleaf lettuce</name>
    <dbReference type="NCBI Taxonomy" id="75948"/>
    <lineage>
        <taxon>Eukaryota</taxon>
        <taxon>Viridiplantae</taxon>
        <taxon>Streptophyta</taxon>
        <taxon>Embryophyta</taxon>
        <taxon>Tracheophyta</taxon>
        <taxon>Spermatophyta</taxon>
        <taxon>Magnoliopsida</taxon>
        <taxon>eudicotyledons</taxon>
        <taxon>Gunneridae</taxon>
        <taxon>Pentapetalae</taxon>
        <taxon>asterids</taxon>
        <taxon>campanulids</taxon>
        <taxon>Asterales</taxon>
        <taxon>Asteraceae</taxon>
        <taxon>Cichorioideae</taxon>
        <taxon>Cichorieae</taxon>
        <taxon>Lactucinae</taxon>
        <taxon>Lactuca</taxon>
    </lineage>
</organism>
<evidence type="ECO:0000313" key="3">
    <source>
        <dbReference type="Proteomes" id="UP001177003"/>
    </source>
</evidence>
<feature type="compositionally biased region" description="Polar residues" evidence="1">
    <location>
        <begin position="105"/>
        <end position="116"/>
    </location>
</feature>
<dbReference type="Proteomes" id="UP001177003">
    <property type="component" value="Chromosome 4"/>
</dbReference>
<reference evidence="2" key="1">
    <citation type="submission" date="2023-04" db="EMBL/GenBank/DDBJ databases">
        <authorList>
            <person name="Vijverberg K."/>
            <person name="Xiong W."/>
            <person name="Schranz E."/>
        </authorList>
    </citation>
    <scope>NUCLEOTIDE SEQUENCE</scope>
</reference>
<gene>
    <name evidence="2" type="ORF">LSALG_LOCUS20105</name>
</gene>
<dbReference type="AlphaFoldDB" id="A0AA35YUQ0"/>
<protein>
    <submittedName>
        <fullName evidence="2">Uncharacterized protein</fullName>
    </submittedName>
</protein>
<feature type="region of interest" description="Disordered" evidence="1">
    <location>
        <begin position="1"/>
        <end position="21"/>
    </location>
</feature>